<feature type="chain" id="PRO_5046020909" description="Lipoprotein" evidence="1">
    <location>
        <begin position="20"/>
        <end position="198"/>
    </location>
</feature>
<feature type="signal peptide" evidence="1">
    <location>
        <begin position="1"/>
        <end position="19"/>
    </location>
</feature>
<keyword evidence="3" id="KW-1185">Reference proteome</keyword>
<evidence type="ECO:0008006" key="4">
    <source>
        <dbReference type="Google" id="ProtNLM"/>
    </source>
</evidence>
<evidence type="ECO:0000256" key="1">
    <source>
        <dbReference type="SAM" id="SignalP"/>
    </source>
</evidence>
<protein>
    <recommendedName>
        <fullName evidence="4">Lipoprotein</fullName>
    </recommendedName>
</protein>
<evidence type="ECO:0000313" key="3">
    <source>
        <dbReference type="Proteomes" id="UP000189661"/>
    </source>
</evidence>
<gene>
    <name evidence="2" type="ORF">AJGP001_08390</name>
</gene>
<reference evidence="2 3" key="1">
    <citation type="submission" date="2017-01" db="EMBL/GenBank/DDBJ databases">
        <title>Planococcus faecalis genome complete sequence.</title>
        <authorList>
            <person name="Lee P.C."/>
        </authorList>
    </citation>
    <scope>NUCLEOTIDE SEQUENCE [LARGE SCALE GENOMIC DNA]</scope>
    <source>
        <strain evidence="2 3">AJ003</strain>
    </source>
</reference>
<keyword evidence="1" id="KW-0732">Signal</keyword>
<accession>A0ABM6ITP7</accession>
<dbReference type="Proteomes" id="UP000189661">
    <property type="component" value="Chromosome"/>
</dbReference>
<name>A0ABM6ITP7_9BACL</name>
<evidence type="ECO:0000313" key="2">
    <source>
        <dbReference type="EMBL" id="AQU79282.1"/>
    </source>
</evidence>
<dbReference type="EMBL" id="CP019401">
    <property type="protein sequence ID" value="AQU79282.1"/>
    <property type="molecule type" value="Genomic_DNA"/>
</dbReference>
<proteinExistence type="predicted"/>
<sequence length="198" mass="21941">MKRVTTLLALSFVFLSACANDVEKSNSIFAVELTEKERAILTTTSDKSFVFDFSINSEYKEVSVWVEKYQSGTLIEETVGSLSAEAEGNGTIIFATSKLENDGEKQTFNIGISSNGHTGSVSNIEINPEDLVDMASVWGQLEGEKKSIDDELVLANISYSNDQVISSLSTDFFNDVENHIDELAQYDFVYLLKAEFKK</sequence>
<dbReference type="PROSITE" id="PS51257">
    <property type="entry name" value="PROKAR_LIPOPROTEIN"/>
    <property type="match status" value="1"/>
</dbReference>
<dbReference type="RefSeq" id="WP_071154057.1">
    <property type="nucleotide sequence ID" value="NZ_CP019401.1"/>
</dbReference>
<organism evidence="2 3">
    <name type="scientific">Planococcus faecalis</name>
    <dbReference type="NCBI Taxonomy" id="1598147"/>
    <lineage>
        <taxon>Bacteria</taxon>
        <taxon>Bacillati</taxon>
        <taxon>Bacillota</taxon>
        <taxon>Bacilli</taxon>
        <taxon>Bacillales</taxon>
        <taxon>Caryophanaceae</taxon>
        <taxon>Planococcus</taxon>
    </lineage>
</organism>